<dbReference type="EMBL" id="JAGIKX010000015">
    <property type="protein sequence ID" value="MBP2257849.1"/>
    <property type="molecule type" value="Genomic_DNA"/>
</dbReference>
<evidence type="ECO:0000259" key="2">
    <source>
        <dbReference type="Pfam" id="PF19200"/>
    </source>
</evidence>
<proteinExistence type="predicted"/>
<dbReference type="InterPro" id="IPR029000">
    <property type="entry name" value="Cyclophilin-like_dom_sf"/>
</dbReference>
<evidence type="ECO:0000259" key="1">
    <source>
        <dbReference type="Pfam" id="PF05913"/>
    </source>
</evidence>
<dbReference type="InterPro" id="IPR017853">
    <property type="entry name" value="GH"/>
</dbReference>
<evidence type="ECO:0008006" key="5">
    <source>
        <dbReference type="Google" id="ProtNLM"/>
    </source>
</evidence>
<dbReference type="InterPro" id="IPR013785">
    <property type="entry name" value="Aldolase_TIM"/>
</dbReference>
<dbReference type="Proteomes" id="UP001519294">
    <property type="component" value="Unassembled WGS sequence"/>
</dbReference>
<comment type="caution">
    <text evidence="3">The sequence shown here is derived from an EMBL/GenBank/DDBJ whole genome shotgun (WGS) entry which is preliminary data.</text>
</comment>
<evidence type="ECO:0000313" key="4">
    <source>
        <dbReference type="Proteomes" id="UP001519294"/>
    </source>
</evidence>
<sequence>MLGISVYLGNKEIADQKSYIRKMNDCGFRCIFTSLHIPEEDNSKYKDQLKELGHLASQLDMELMADISPDSLNLLGMNWSNADKLLRWGLTGIRVDYGIPEPVIIELSQKMKVALNASTITEEALTRMKANGLVTASVEAWHNFYPRPETGLDLDDFIEKNRWLKEKGITIMTFIPGDEELRGPLYQTLPTIEDHRKQSPFASYMEMKMVGRVDKILIGDVAISSSTLDQFTSYNKNNEILLKAEPDENSAEEILQKIPVLHTNRPDGARDCFRSVESRQYPHKNISPSNCMERLIGTITIDNKKYLRYQGEIQITKRDLPADEKVNVVGRVVSKDRPLLKWIRDNQKVRIQWGS</sequence>
<accession>A0ABS4S8N3</accession>
<dbReference type="InterPro" id="IPR043894">
    <property type="entry name" value="MupG_C"/>
</dbReference>
<dbReference type="SUPFAM" id="SSF50891">
    <property type="entry name" value="Cyclophilin-like"/>
    <property type="match status" value="1"/>
</dbReference>
<dbReference type="SUPFAM" id="SSF51445">
    <property type="entry name" value="(Trans)glycosidases"/>
    <property type="match status" value="1"/>
</dbReference>
<feature type="domain" description="6-phospho-N-acetylmuramidase C-terminal" evidence="1">
    <location>
        <begin position="242"/>
        <end position="351"/>
    </location>
</feature>
<dbReference type="InterPro" id="IPR043797">
    <property type="entry name" value="MupG_N"/>
</dbReference>
<keyword evidence="4" id="KW-1185">Reference proteome</keyword>
<feature type="domain" description="6-phospho-N-acetylmuramidase N-terminal" evidence="2">
    <location>
        <begin position="2"/>
        <end position="232"/>
    </location>
</feature>
<name>A0ABS4S8N3_9BACI</name>
<gene>
    <name evidence="3" type="ORF">J2Z81_001803</name>
</gene>
<dbReference type="Gene3D" id="3.20.20.70">
    <property type="entry name" value="Aldolase class I"/>
    <property type="match status" value="1"/>
</dbReference>
<dbReference type="PANTHER" id="PTHR38435">
    <property type="match status" value="1"/>
</dbReference>
<protein>
    <recommendedName>
        <fullName evidence="5">Cell surface protein</fullName>
    </recommendedName>
</protein>
<organism evidence="3 4">
    <name type="scientific">Virgibacillus alimentarius</name>
    <dbReference type="NCBI Taxonomy" id="698769"/>
    <lineage>
        <taxon>Bacteria</taxon>
        <taxon>Bacillati</taxon>
        <taxon>Bacillota</taxon>
        <taxon>Bacilli</taxon>
        <taxon>Bacillales</taxon>
        <taxon>Bacillaceae</taxon>
        <taxon>Virgibacillus</taxon>
    </lineage>
</organism>
<dbReference type="RefSeq" id="WP_226371196.1">
    <property type="nucleotide sequence ID" value="NZ_JAGIKX010000015.1"/>
</dbReference>
<dbReference type="InterPro" id="IPR008589">
    <property type="entry name" value="MupG"/>
</dbReference>
<evidence type="ECO:0000313" key="3">
    <source>
        <dbReference type="EMBL" id="MBP2257849.1"/>
    </source>
</evidence>
<reference evidence="3 4" key="1">
    <citation type="submission" date="2021-03" db="EMBL/GenBank/DDBJ databases">
        <title>Genomic Encyclopedia of Type Strains, Phase IV (KMG-IV): sequencing the most valuable type-strain genomes for metagenomic binning, comparative biology and taxonomic classification.</title>
        <authorList>
            <person name="Goeker M."/>
        </authorList>
    </citation>
    <scope>NUCLEOTIDE SEQUENCE [LARGE SCALE GENOMIC DNA]</scope>
    <source>
        <strain evidence="3 4">DSM 25790</strain>
    </source>
</reference>
<dbReference type="Gene3D" id="2.40.100.10">
    <property type="entry name" value="Cyclophilin-like"/>
    <property type="match status" value="1"/>
</dbReference>
<dbReference type="PANTHER" id="PTHR38435:SF2">
    <property type="entry name" value="DUF871 DOMAIN-CONTAINING PROTEIN"/>
    <property type="match status" value="1"/>
</dbReference>
<dbReference type="Pfam" id="PF05913">
    <property type="entry name" value="MupG_C"/>
    <property type="match status" value="1"/>
</dbReference>
<dbReference type="Pfam" id="PF19200">
    <property type="entry name" value="MupG_N"/>
    <property type="match status" value="1"/>
</dbReference>